<dbReference type="EMBL" id="ON715015">
    <property type="protein sequence ID" value="UWX38854.1"/>
    <property type="molecule type" value="Genomic_DNA"/>
</dbReference>
<accession>A0A977P0I0</accession>
<dbReference type="AlphaFoldDB" id="A0A977P0I0"/>
<protein>
    <submittedName>
        <fullName evidence="1">Uncharacterized protein</fullName>
    </submittedName>
</protein>
<organism evidence="1">
    <name type="scientific">Legionella resiliens</name>
    <dbReference type="NCBI Taxonomy" id="2905958"/>
    <lineage>
        <taxon>Bacteria</taxon>
        <taxon>Pseudomonadati</taxon>
        <taxon>Pseudomonadota</taxon>
        <taxon>Gammaproteobacteria</taxon>
        <taxon>Legionellales</taxon>
        <taxon>Legionellaceae</taxon>
        <taxon>Legionella</taxon>
    </lineage>
</organism>
<evidence type="ECO:0000313" key="1">
    <source>
        <dbReference type="EMBL" id="UWX38854.1"/>
    </source>
</evidence>
<gene>
    <name evidence="1" type="ORF">LXO92_p00020</name>
</gene>
<reference evidence="1" key="1">
    <citation type="submission" date="2022-06" db="EMBL/GenBank/DDBJ databases">
        <authorList>
            <person name="Cristino S."/>
        </authorList>
    </citation>
    <scope>NUCLEOTIDE SEQUENCE</scope>
    <source>
        <strain evidence="1">8cVS16</strain>
        <plasmid evidence="1">pVS16</plasmid>
    </source>
</reference>
<keyword evidence="1" id="KW-0614">Plasmid</keyword>
<name>A0A977P0I0_9GAMM</name>
<geneLocation type="plasmid" evidence="1">
    <name>pVS16</name>
</geneLocation>
<proteinExistence type="predicted"/>
<sequence length="249" mass="28837">MCKLFQEKKRNAQRVIDGFTDAKTKVDTFCNTLNMLQDKLYAANTKEEFDGVVQLTINEEKNVHRFLLELTNGTDEETISKVKAYMVDLPNFKNAMTLLNYTEIATKNIIDKKERLSLQEALSNLTIKQQTELLVFINKLKELKPIAELLINQQKLFKERLHEAPSLDVVDEIEDEVQNRNRLLKGALERLLPYPEDDMVSGEIIKILKRNRHFLTILESFDFHESLMEEILNARATIIAMNESFSLGC</sequence>